<gene>
    <name evidence="1" type="ORF">JZ751_010336</name>
</gene>
<accession>A0A8T2NZU2</accession>
<reference evidence="1" key="1">
    <citation type="thesis" date="2021" institute="BYU ScholarsArchive" country="Provo, UT, USA">
        <title>Applications of and Algorithms for Genome Assembly and Genomic Analyses with an Emphasis on Marine Teleosts.</title>
        <authorList>
            <person name="Pickett B.D."/>
        </authorList>
    </citation>
    <scope>NUCLEOTIDE SEQUENCE</scope>
    <source>
        <strain evidence="1">HI-2016</strain>
    </source>
</reference>
<dbReference type="OrthoDB" id="6018897at2759"/>
<dbReference type="AlphaFoldDB" id="A0A8T2NZU2"/>
<evidence type="ECO:0000313" key="1">
    <source>
        <dbReference type="EMBL" id="KAG9344651.1"/>
    </source>
</evidence>
<evidence type="ECO:0000313" key="2">
    <source>
        <dbReference type="Proteomes" id="UP000824540"/>
    </source>
</evidence>
<dbReference type="PANTHER" id="PTHR23281">
    <property type="entry name" value="MERLIN/MOESIN/EZRIN/RADIXIN"/>
    <property type="match status" value="1"/>
</dbReference>
<dbReference type="Proteomes" id="UP000824540">
    <property type="component" value="Unassembled WGS sequence"/>
</dbReference>
<dbReference type="GO" id="GO:0003779">
    <property type="term" value="F:actin binding"/>
    <property type="evidence" value="ECO:0007669"/>
    <property type="project" value="InterPro"/>
</dbReference>
<dbReference type="Gene3D" id="3.10.20.90">
    <property type="entry name" value="Phosphatidylinositol 3-kinase Catalytic Subunit, Chain A, domain 1"/>
    <property type="match status" value="1"/>
</dbReference>
<dbReference type="InterPro" id="IPR011174">
    <property type="entry name" value="ERM"/>
</dbReference>
<organism evidence="1 2">
    <name type="scientific">Albula glossodonta</name>
    <name type="common">roundjaw bonefish</name>
    <dbReference type="NCBI Taxonomy" id="121402"/>
    <lineage>
        <taxon>Eukaryota</taxon>
        <taxon>Metazoa</taxon>
        <taxon>Chordata</taxon>
        <taxon>Craniata</taxon>
        <taxon>Vertebrata</taxon>
        <taxon>Euteleostomi</taxon>
        <taxon>Actinopterygii</taxon>
        <taxon>Neopterygii</taxon>
        <taxon>Teleostei</taxon>
        <taxon>Albuliformes</taxon>
        <taxon>Albulidae</taxon>
        <taxon>Albula</taxon>
    </lineage>
</organism>
<protein>
    <submittedName>
        <fullName evidence="1">Uncharacterized protein</fullName>
    </submittedName>
</protein>
<name>A0A8T2NZU2_9TELE</name>
<proteinExistence type="predicted"/>
<sequence>MAASHQMALKGPNMPISNSPLLLPLQVNVRVTTMDAELEFAVQPSTTGKQLFDQVHTILCCSVLLLHFLKNGFHWEGTSPVGRI</sequence>
<dbReference type="InterPro" id="IPR029071">
    <property type="entry name" value="Ubiquitin-like_domsf"/>
</dbReference>
<keyword evidence="2" id="KW-1185">Reference proteome</keyword>
<comment type="caution">
    <text evidence="1">The sequence shown here is derived from an EMBL/GenBank/DDBJ whole genome shotgun (WGS) entry which is preliminary data.</text>
</comment>
<dbReference type="SUPFAM" id="SSF54236">
    <property type="entry name" value="Ubiquitin-like"/>
    <property type="match status" value="1"/>
</dbReference>
<dbReference type="EMBL" id="JAFBMS010000019">
    <property type="protein sequence ID" value="KAG9344651.1"/>
    <property type="molecule type" value="Genomic_DNA"/>
</dbReference>